<dbReference type="PROSITE" id="PS50110">
    <property type="entry name" value="RESPONSE_REGULATORY"/>
    <property type="match status" value="1"/>
</dbReference>
<evidence type="ECO:0000313" key="11">
    <source>
        <dbReference type="Proteomes" id="UP000657006"/>
    </source>
</evidence>
<evidence type="ECO:0000256" key="4">
    <source>
        <dbReference type="ARBA" id="ARBA00023163"/>
    </source>
</evidence>
<sequence length="234" mass="26492">MDFDYLKQKRLLLVDDEQELFDMVVSILHEDGFQNIKTAKTVAEAIAISETYQPELAILDVMLPDGNGFNLMERLKKADDYPVLFLTARGEDDDKFRGFGLGADDYMVKPFLPKELLFRVNAILRRSYKADNPFVKLHDSEIDFARAEIIKNGEHISLTAKEHDILAALYRNAGRIVTIDALCEAAWGDNPFGYENSLMAHIRRIREKIEANPSQPVSLITVKGLGYKLIGSVK</sequence>
<dbReference type="GO" id="GO:0000976">
    <property type="term" value="F:transcription cis-regulatory region binding"/>
    <property type="evidence" value="ECO:0007669"/>
    <property type="project" value="TreeGrafter"/>
</dbReference>
<dbReference type="SMART" id="SM00448">
    <property type="entry name" value="REC"/>
    <property type="match status" value="1"/>
</dbReference>
<comment type="caution">
    <text evidence="10">The sequence shown here is derived from an EMBL/GenBank/DDBJ whole genome shotgun (WGS) entry which is preliminary data.</text>
</comment>
<dbReference type="Gene3D" id="6.10.250.690">
    <property type="match status" value="1"/>
</dbReference>
<gene>
    <name evidence="10" type="ORF">H8730_07465</name>
</gene>
<dbReference type="InterPro" id="IPR001867">
    <property type="entry name" value="OmpR/PhoB-type_DNA-bd"/>
</dbReference>
<feature type="domain" description="Response regulatory" evidence="8">
    <location>
        <begin position="10"/>
        <end position="124"/>
    </location>
</feature>
<dbReference type="GO" id="GO:0006355">
    <property type="term" value="P:regulation of DNA-templated transcription"/>
    <property type="evidence" value="ECO:0007669"/>
    <property type="project" value="InterPro"/>
</dbReference>
<dbReference type="AlphaFoldDB" id="A0A926I1K2"/>
<keyword evidence="3 7" id="KW-0238">DNA-binding</keyword>
<evidence type="ECO:0000256" key="2">
    <source>
        <dbReference type="ARBA" id="ARBA00023015"/>
    </source>
</evidence>
<dbReference type="Pfam" id="PF00072">
    <property type="entry name" value="Response_reg"/>
    <property type="match status" value="1"/>
</dbReference>
<dbReference type="InterPro" id="IPR039420">
    <property type="entry name" value="WalR-like"/>
</dbReference>
<keyword evidence="6" id="KW-0597">Phosphoprotein</keyword>
<organism evidence="10 11">
    <name type="scientific">Bianquea renquensis</name>
    <dbReference type="NCBI Taxonomy" id="2763661"/>
    <lineage>
        <taxon>Bacteria</taxon>
        <taxon>Bacillati</taxon>
        <taxon>Bacillota</taxon>
        <taxon>Clostridia</taxon>
        <taxon>Eubacteriales</taxon>
        <taxon>Bianqueaceae</taxon>
        <taxon>Bianquea</taxon>
    </lineage>
</organism>
<dbReference type="EMBL" id="JACRSQ010000009">
    <property type="protein sequence ID" value="MBC8543380.1"/>
    <property type="molecule type" value="Genomic_DNA"/>
</dbReference>
<dbReference type="SMART" id="SM00862">
    <property type="entry name" value="Trans_reg_C"/>
    <property type="match status" value="1"/>
</dbReference>
<feature type="domain" description="OmpR/PhoB-type" evidence="9">
    <location>
        <begin position="132"/>
        <end position="231"/>
    </location>
</feature>
<keyword evidence="11" id="KW-1185">Reference proteome</keyword>
<comment type="function">
    <text evidence="5">May play the central regulatory role in sporulation. It may be an element of the effector pathway responsible for the activation of sporulation genes in response to nutritional stress. Spo0A may act in concert with spo0H (a sigma factor) to control the expression of some genes that are critical to the sporulation process.</text>
</comment>
<dbReference type="RefSeq" id="WP_177715441.1">
    <property type="nucleotide sequence ID" value="NZ_JACRSQ010000009.1"/>
</dbReference>
<feature type="DNA-binding region" description="OmpR/PhoB-type" evidence="7">
    <location>
        <begin position="132"/>
        <end position="231"/>
    </location>
</feature>
<keyword evidence="2" id="KW-0805">Transcription regulation</keyword>
<dbReference type="Gene3D" id="3.40.50.2300">
    <property type="match status" value="1"/>
</dbReference>
<dbReference type="InterPro" id="IPR011006">
    <property type="entry name" value="CheY-like_superfamily"/>
</dbReference>
<dbReference type="GO" id="GO:0005829">
    <property type="term" value="C:cytosol"/>
    <property type="evidence" value="ECO:0007669"/>
    <property type="project" value="TreeGrafter"/>
</dbReference>
<evidence type="ECO:0000256" key="6">
    <source>
        <dbReference type="PROSITE-ProRule" id="PRU00169"/>
    </source>
</evidence>
<dbReference type="InterPro" id="IPR036388">
    <property type="entry name" value="WH-like_DNA-bd_sf"/>
</dbReference>
<evidence type="ECO:0000256" key="1">
    <source>
        <dbReference type="ARBA" id="ARBA00018672"/>
    </source>
</evidence>
<dbReference type="GO" id="GO:0032993">
    <property type="term" value="C:protein-DNA complex"/>
    <property type="evidence" value="ECO:0007669"/>
    <property type="project" value="TreeGrafter"/>
</dbReference>
<dbReference type="Gene3D" id="1.10.10.10">
    <property type="entry name" value="Winged helix-like DNA-binding domain superfamily/Winged helix DNA-binding domain"/>
    <property type="match status" value="1"/>
</dbReference>
<dbReference type="PROSITE" id="PS51755">
    <property type="entry name" value="OMPR_PHOB"/>
    <property type="match status" value="1"/>
</dbReference>
<dbReference type="GO" id="GO:0000156">
    <property type="term" value="F:phosphorelay response regulator activity"/>
    <property type="evidence" value="ECO:0007669"/>
    <property type="project" value="TreeGrafter"/>
</dbReference>
<evidence type="ECO:0000256" key="7">
    <source>
        <dbReference type="PROSITE-ProRule" id="PRU01091"/>
    </source>
</evidence>
<dbReference type="SUPFAM" id="SSF52172">
    <property type="entry name" value="CheY-like"/>
    <property type="match status" value="1"/>
</dbReference>
<evidence type="ECO:0000259" key="9">
    <source>
        <dbReference type="PROSITE" id="PS51755"/>
    </source>
</evidence>
<proteinExistence type="predicted"/>
<evidence type="ECO:0000256" key="3">
    <source>
        <dbReference type="ARBA" id="ARBA00023125"/>
    </source>
</evidence>
<reference evidence="10" key="1">
    <citation type="submission" date="2020-08" db="EMBL/GenBank/DDBJ databases">
        <title>Genome public.</title>
        <authorList>
            <person name="Liu C."/>
            <person name="Sun Q."/>
        </authorList>
    </citation>
    <scope>NUCLEOTIDE SEQUENCE</scope>
    <source>
        <strain evidence="10">NSJ-32</strain>
    </source>
</reference>
<dbReference type="Proteomes" id="UP000657006">
    <property type="component" value="Unassembled WGS sequence"/>
</dbReference>
<evidence type="ECO:0000256" key="5">
    <source>
        <dbReference type="ARBA" id="ARBA00024867"/>
    </source>
</evidence>
<keyword evidence="4" id="KW-0804">Transcription</keyword>
<name>A0A926I1K2_9FIRM</name>
<dbReference type="PANTHER" id="PTHR48111">
    <property type="entry name" value="REGULATOR OF RPOS"/>
    <property type="match status" value="1"/>
</dbReference>
<evidence type="ECO:0000259" key="8">
    <source>
        <dbReference type="PROSITE" id="PS50110"/>
    </source>
</evidence>
<dbReference type="PANTHER" id="PTHR48111:SF52">
    <property type="entry name" value="TRANSCRIPTIONAL REGULATORY PROTEIN YVRH"/>
    <property type="match status" value="1"/>
</dbReference>
<accession>A0A926I1K2</accession>
<dbReference type="InterPro" id="IPR001789">
    <property type="entry name" value="Sig_transdc_resp-reg_receiver"/>
</dbReference>
<evidence type="ECO:0000313" key="10">
    <source>
        <dbReference type="EMBL" id="MBC8543380.1"/>
    </source>
</evidence>
<protein>
    <recommendedName>
        <fullName evidence="1">Stage 0 sporulation protein A homolog</fullName>
    </recommendedName>
</protein>
<dbReference type="Pfam" id="PF00486">
    <property type="entry name" value="Trans_reg_C"/>
    <property type="match status" value="1"/>
</dbReference>
<feature type="modified residue" description="4-aspartylphosphate" evidence="6">
    <location>
        <position position="60"/>
    </location>
</feature>
<dbReference type="CDD" id="cd00383">
    <property type="entry name" value="trans_reg_C"/>
    <property type="match status" value="1"/>
</dbReference>